<evidence type="ECO:0000313" key="12">
    <source>
        <dbReference type="EMBL" id="QDH22352.1"/>
    </source>
</evidence>
<dbReference type="NCBIfam" id="TIGR01068">
    <property type="entry name" value="thioredoxin"/>
    <property type="match status" value="1"/>
</dbReference>
<dbReference type="InterPro" id="IPR013766">
    <property type="entry name" value="Thioredoxin_domain"/>
</dbReference>
<evidence type="ECO:0000256" key="4">
    <source>
        <dbReference type="ARBA" id="ARBA00022982"/>
    </source>
</evidence>
<keyword evidence="3" id="KW-0813">Transport</keyword>
<dbReference type="AlphaFoldDB" id="A0A4Y6UX92"/>
<keyword evidence="6 10" id="KW-0676">Redox-active center</keyword>
<dbReference type="EMBL" id="CP041217">
    <property type="protein sequence ID" value="QDH22352.1"/>
    <property type="molecule type" value="Genomic_DNA"/>
</dbReference>
<dbReference type="KEGG" id="saca:FFV09_16775"/>
<accession>A0A4Y6UX92</accession>
<dbReference type="GO" id="GO:0005829">
    <property type="term" value="C:cytosol"/>
    <property type="evidence" value="ECO:0007669"/>
    <property type="project" value="TreeGrafter"/>
</dbReference>
<dbReference type="PANTHER" id="PTHR45663">
    <property type="entry name" value="GEO12009P1"/>
    <property type="match status" value="1"/>
</dbReference>
<dbReference type="OrthoDB" id="9790390at2"/>
<evidence type="ECO:0000256" key="5">
    <source>
        <dbReference type="ARBA" id="ARBA00023157"/>
    </source>
</evidence>
<feature type="disulfide bond" description="Redox-active" evidence="10">
    <location>
        <begin position="29"/>
        <end position="32"/>
    </location>
</feature>
<keyword evidence="5 10" id="KW-1015">Disulfide bond</keyword>
<dbReference type="PIRSF" id="PIRSF000077">
    <property type="entry name" value="Thioredoxin"/>
    <property type="match status" value="1"/>
</dbReference>
<keyword evidence="4" id="KW-0249">Electron transport</keyword>
<dbReference type="RefSeq" id="WP_141448896.1">
    <property type="nucleotide sequence ID" value="NZ_CP041217.1"/>
</dbReference>
<sequence length="104" mass="11239">MAVTHTSDQTFMQDVQDGLTLVDFWAPWCGPCRTIAPILDELDTELAGSAHIVKLNVDENPQISGAIGVKSIPALVLFKNGQPVEGVVGVQSKSALKQMIDKHR</sequence>
<evidence type="ECO:0000256" key="3">
    <source>
        <dbReference type="ARBA" id="ARBA00022448"/>
    </source>
</evidence>
<feature type="active site" description="Nucleophile" evidence="9">
    <location>
        <position position="32"/>
    </location>
</feature>
<dbReference type="SUPFAM" id="SSF52833">
    <property type="entry name" value="Thioredoxin-like"/>
    <property type="match status" value="1"/>
</dbReference>
<evidence type="ECO:0000256" key="2">
    <source>
        <dbReference type="ARBA" id="ARBA00020570"/>
    </source>
</evidence>
<evidence type="ECO:0000259" key="11">
    <source>
        <dbReference type="PROSITE" id="PS51352"/>
    </source>
</evidence>
<dbReference type="PROSITE" id="PS51352">
    <property type="entry name" value="THIOREDOXIN_2"/>
    <property type="match status" value="1"/>
</dbReference>
<dbReference type="PANTHER" id="PTHR45663:SF11">
    <property type="entry name" value="GEO12009P1"/>
    <property type="match status" value="1"/>
</dbReference>
<evidence type="ECO:0000256" key="7">
    <source>
        <dbReference type="NCBIfam" id="TIGR01068"/>
    </source>
</evidence>
<dbReference type="GO" id="GO:0045454">
    <property type="term" value="P:cell redox homeostasis"/>
    <property type="evidence" value="ECO:0007669"/>
    <property type="project" value="TreeGrafter"/>
</dbReference>
<evidence type="ECO:0000256" key="10">
    <source>
        <dbReference type="PIRSR" id="PIRSR000077-4"/>
    </source>
</evidence>
<evidence type="ECO:0000256" key="8">
    <source>
        <dbReference type="PIRNR" id="PIRNR000077"/>
    </source>
</evidence>
<gene>
    <name evidence="12" type="primary">trxA</name>
    <name evidence="12" type="ORF">FFV09_16775</name>
</gene>
<proteinExistence type="inferred from homology"/>
<dbReference type="GO" id="GO:0015035">
    <property type="term" value="F:protein-disulfide reductase activity"/>
    <property type="evidence" value="ECO:0007669"/>
    <property type="project" value="UniProtKB-UniRule"/>
</dbReference>
<protein>
    <recommendedName>
        <fullName evidence="2 7">Thioredoxin</fullName>
    </recommendedName>
</protein>
<feature type="domain" description="Thioredoxin" evidence="11">
    <location>
        <begin position="1"/>
        <end position="104"/>
    </location>
</feature>
<dbReference type="Proteomes" id="UP000316968">
    <property type="component" value="Chromosome"/>
</dbReference>
<feature type="site" description="Contributes to redox potential value" evidence="9">
    <location>
        <position position="31"/>
    </location>
</feature>
<organism evidence="12 13">
    <name type="scientific">Saccharibacillus brassicae</name>
    <dbReference type="NCBI Taxonomy" id="2583377"/>
    <lineage>
        <taxon>Bacteria</taxon>
        <taxon>Bacillati</taxon>
        <taxon>Bacillota</taxon>
        <taxon>Bacilli</taxon>
        <taxon>Bacillales</taxon>
        <taxon>Paenibacillaceae</taxon>
        <taxon>Saccharibacillus</taxon>
    </lineage>
</organism>
<feature type="active site" description="Nucleophile" evidence="9">
    <location>
        <position position="29"/>
    </location>
</feature>
<evidence type="ECO:0000256" key="6">
    <source>
        <dbReference type="ARBA" id="ARBA00023284"/>
    </source>
</evidence>
<comment type="similarity">
    <text evidence="1 8">Belongs to the thioredoxin family.</text>
</comment>
<evidence type="ECO:0000313" key="13">
    <source>
        <dbReference type="Proteomes" id="UP000316968"/>
    </source>
</evidence>
<dbReference type="Pfam" id="PF00085">
    <property type="entry name" value="Thioredoxin"/>
    <property type="match status" value="1"/>
</dbReference>
<dbReference type="Gene3D" id="3.40.30.10">
    <property type="entry name" value="Glutaredoxin"/>
    <property type="match status" value="1"/>
</dbReference>
<dbReference type="InterPro" id="IPR017937">
    <property type="entry name" value="Thioredoxin_CS"/>
</dbReference>
<evidence type="ECO:0000256" key="1">
    <source>
        <dbReference type="ARBA" id="ARBA00008987"/>
    </source>
</evidence>
<dbReference type="PRINTS" id="PR00421">
    <property type="entry name" value="THIOREDOXIN"/>
</dbReference>
<feature type="site" description="Contributes to redox potential value" evidence="9">
    <location>
        <position position="30"/>
    </location>
</feature>
<evidence type="ECO:0000256" key="9">
    <source>
        <dbReference type="PIRSR" id="PIRSR000077-1"/>
    </source>
</evidence>
<dbReference type="PROSITE" id="PS00194">
    <property type="entry name" value="THIOREDOXIN_1"/>
    <property type="match status" value="1"/>
</dbReference>
<dbReference type="CDD" id="cd02947">
    <property type="entry name" value="TRX_family"/>
    <property type="match status" value="1"/>
</dbReference>
<feature type="site" description="Deprotonates C-terminal active site Cys" evidence="9">
    <location>
        <position position="23"/>
    </location>
</feature>
<dbReference type="InterPro" id="IPR005746">
    <property type="entry name" value="Thioredoxin"/>
</dbReference>
<dbReference type="InterPro" id="IPR036249">
    <property type="entry name" value="Thioredoxin-like_sf"/>
</dbReference>
<dbReference type="FunFam" id="3.40.30.10:FF:000001">
    <property type="entry name" value="Thioredoxin"/>
    <property type="match status" value="1"/>
</dbReference>
<name>A0A4Y6UX92_SACBS</name>
<keyword evidence="13" id="KW-1185">Reference proteome</keyword>
<reference evidence="12 13" key="1">
    <citation type="submission" date="2019-06" db="EMBL/GenBank/DDBJ databases">
        <title>Saccharibacillus brassicae sp. nov., an endophytic bacterium isolated from Chinese cabbage seeds (Brassica pekinensis).</title>
        <authorList>
            <person name="Jiang L."/>
            <person name="Lee J."/>
            <person name="Kim S.W."/>
        </authorList>
    </citation>
    <scope>NUCLEOTIDE SEQUENCE [LARGE SCALE GENOMIC DNA]</scope>
    <source>
        <strain evidence="13">KCTC 43072 / ATSA2</strain>
    </source>
</reference>